<proteinExistence type="predicted"/>
<evidence type="ECO:0000313" key="2">
    <source>
        <dbReference type="Proteomes" id="UP000248293"/>
    </source>
</evidence>
<dbReference type="InterPro" id="IPR020121">
    <property type="entry name" value="Phage_T7-like_6.5"/>
</dbReference>
<name>A0A2U7NN74_9CAUD</name>
<accession>A0A2U7NN74</accession>
<organism evidence="1 2">
    <name type="scientific">Pseudomonas phage PspYZU08</name>
    <dbReference type="NCBI Taxonomy" id="1983557"/>
    <lineage>
        <taxon>Viruses</taxon>
        <taxon>Duplodnaviria</taxon>
        <taxon>Heunggongvirae</taxon>
        <taxon>Uroviricota</taxon>
        <taxon>Caudoviricetes</taxon>
        <taxon>Autographivirales</taxon>
        <taxon>Autotranscriptaviridae</taxon>
        <taxon>Studiervirinae</taxon>
        <taxon>Pijolavirus</taxon>
        <taxon>Pijolavirus PspYZU08</taxon>
    </lineage>
</organism>
<dbReference type="Proteomes" id="UP000248293">
    <property type="component" value="Segment"/>
</dbReference>
<keyword evidence="2" id="KW-1185">Reference proteome</keyword>
<dbReference type="Pfam" id="PF10911">
    <property type="entry name" value="T7-like_Y65"/>
    <property type="match status" value="1"/>
</dbReference>
<protein>
    <submittedName>
        <fullName evidence="1">Uncharacterized protein</fullName>
    </submittedName>
</protein>
<reference evidence="1 2" key="1">
    <citation type="submission" date="2017-04" db="EMBL/GenBank/DDBJ databases">
        <title>Isolation of lytic bacteriophages infecting Pseudomonas strains for biocontrol of fish and shrimp spoilage during chilled storage.</title>
        <authorList>
            <person name="Yang Z."/>
            <person name="Tao X."/>
            <person name="Gao L."/>
            <person name="Rao S."/>
        </authorList>
    </citation>
    <scope>NUCLEOTIDE SEQUENCE [LARGE SCALE GENOMIC DNA]</scope>
</reference>
<dbReference type="EMBL" id="KY971611">
    <property type="protein sequence ID" value="ASD52207.1"/>
    <property type="molecule type" value="Genomic_DNA"/>
</dbReference>
<sequence>MEVSMLSAIQYYIDNPDDVPDIPQASADYLAARCNVSYIQRTGILDQLRKEGFSEQALYGFCEGLSAVVEIIELMQEQRHLQE</sequence>
<gene>
    <name evidence="1" type="ORF">PspYZU08_31</name>
</gene>
<evidence type="ECO:0000313" key="1">
    <source>
        <dbReference type="EMBL" id="ASD52207.1"/>
    </source>
</evidence>